<evidence type="ECO:0000256" key="5">
    <source>
        <dbReference type="ARBA" id="ARBA00023136"/>
    </source>
</evidence>
<protein>
    <recommendedName>
        <fullName evidence="9">Flippase</fullName>
    </recommendedName>
</protein>
<dbReference type="EMBL" id="WHOD01000109">
    <property type="protein sequence ID" value="NOU97335.1"/>
    <property type="molecule type" value="Genomic_DNA"/>
</dbReference>
<feature type="transmembrane region" description="Helical" evidence="6">
    <location>
        <begin position="7"/>
        <end position="26"/>
    </location>
</feature>
<dbReference type="AlphaFoldDB" id="A0A972H2B7"/>
<feature type="transmembrane region" description="Helical" evidence="6">
    <location>
        <begin position="90"/>
        <end position="109"/>
    </location>
</feature>
<keyword evidence="4 6" id="KW-1133">Transmembrane helix</keyword>
<feature type="transmembrane region" description="Helical" evidence="6">
    <location>
        <begin position="393"/>
        <end position="415"/>
    </location>
</feature>
<keyword evidence="8" id="KW-1185">Reference proteome</keyword>
<evidence type="ECO:0000256" key="6">
    <source>
        <dbReference type="SAM" id="Phobius"/>
    </source>
</evidence>
<evidence type="ECO:0000256" key="2">
    <source>
        <dbReference type="ARBA" id="ARBA00022475"/>
    </source>
</evidence>
<feature type="transmembrane region" description="Helical" evidence="6">
    <location>
        <begin position="330"/>
        <end position="351"/>
    </location>
</feature>
<feature type="transmembrane region" description="Helical" evidence="6">
    <location>
        <begin position="46"/>
        <end position="69"/>
    </location>
</feature>
<keyword evidence="2" id="KW-1003">Cell membrane</keyword>
<feature type="transmembrane region" description="Helical" evidence="6">
    <location>
        <begin position="179"/>
        <end position="201"/>
    </location>
</feature>
<evidence type="ECO:0000256" key="3">
    <source>
        <dbReference type="ARBA" id="ARBA00022692"/>
    </source>
</evidence>
<name>A0A972H2B7_9BACL</name>
<sequence>MRTKNSIINISAGLGYQLIITLLSFFSRTVFINSLGIEYLGINGLFTNILAMLSLAEVGIGSSIVYSLYKPVAENDKVKIHALMKLYKKAYLVIAAVILVLGLSLMPFLNYFVKDTSVDHLYTIYFIFLINTVAPYFFQHKNSFLNVCQKSYIITGIYSVSSILSTCLKIWILHTTQNYILYLSIDSFITITNSIILSVIVDKMYPFLKEKLSGKLDAGVKRDIIKNVKAIMLQNIGSYLIFGTDNIIISSFVSVAAVGLYSNYNMFIDICRTFINQVFNNLYHSIGNLVANESKEKIYSLFKVYWLLNFWLYSFFSIFLYIIIEPLIALWIGSSFIMGKTILVVLMITFYERGMRNAITTVKTTAGIFHEDRYVPLYQAGINLGFSIWLVHYLGLAGVFIGTLISAIAFPFWTTPYLVYKKVFHIPLVHYFGKYFYFAAIGAGTCFLTSYISSLITADSLLTLILKGVICLIIPNLIYLACFYKTDELKYLLGILRKILAMFLKRFKLHKRNLISENK</sequence>
<dbReference type="Proteomes" id="UP000641588">
    <property type="component" value="Unassembled WGS sequence"/>
</dbReference>
<dbReference type="RefSeq" id="WP_171655570.1">
    <property type="nucleotide sequence ID" value="NZ_WHOD01000109.1"/>
</dbReference>
<gene>
    <name evidence="7" type="ORF">GC093_29505</name>
</gene>
<evidence type="ECO:0000313" key="8">
    <source>
        <dbReference type="Proteomes" id="UP000641588"/>
    </source>
</evidence>
<feature type="transmembrane region" description="Helical" evidence="6">
    <location>
        <begin position="151"/>
        <end position="173"/>
    </location>
</feature>
<dbReference type="GO" id="GO:0005886">
    <property type="term" value="C:plasma membrane"/>
    <property type="evidence" value="ECO:0007669"/>
    <property type="project" value="UniProtKB-SubCell"/>
</dbReference>
<comment type="caution">
    <text evidence="7">The sequence shown here is derived from an EMBL/GenBank/DDBJ whole genome shotgun (WGS) entry which is preliminary data.</text>
</comment>
<dbReference type="PANTHER" id="PTHR30250:SF26">
    <property type="entry name" value="PSMA PROTEIN"/>
    <property type="match status" value="1"/>
</dbReference>
<comment type="subcellular location">
    <subcellularLocation>
        <location evidence="1">Cell membrane</location>
        <topology evidence="1">Multi-pass membrane protein</topology>
    </subcellularLocation>
</comment>
<evidence type="ECO:0008006" key="9">
    <source>
        <dbReference type="Google" id="ProtNLM"/>
    </source>
</evidence>
<dbReference type="PANTHER" id="PTHR30250">
    <property type="entry name" value="PST FAMILY PREDICTED COLANIC ACID TRANSPORTER"/>
    <property type="match status" value="1"/>
</dbReference>
<feature type="transmembrane region" description="Helical" evidence="6">
    <location>
        <begin position="464"/>
        <end position="483"/>
    </location>
</feature>
<feature type="transmembrane region" description="Helical" evidence="6">
    <location>
        <begin position="304"/>
        <end position="324"/>
    </location>
</feature>
<dbReference type="InterPro" id="IPR050833">
    <property type="entry name" value="Poly_Biosynth_Transport"/>
</dbReference>
<proteinExistence type="predicted"/>
<evidence type="ECO:0000256" key="1">
    <source>
        <dbReference type="ARBA" id="ARBA00004651"/>
    </source>
</evidence>
<feature type="transmembrane region" description="Helical" evidence="6">
    <location>
        <begin position="121"/>
        <end position="139"/>
    </location>
</feature>
<evidence type="ECO:0000256" key="4">
    <source>
        <dbReference type="ARBA" id="ARBA00022989"/>
    </source>
</evidence>
<keyword evidence="3 6" id="KW-0812">Transmembrane</keyword>
<reference evidence="7" key="1">
    <citation type="submission" date="2019-10" db="EMBL/GenBank/DDBJ databases">
        <title>Description of Paenibacillus glebae sp. nov.</title>
        <authorList>
            <person name="Carlier A."/>
            <person name="Qi S."/>
        </authorList>
    </citation>
    <scope>NUCLEOTIDE SEQUENCE</scope>
    <source>
        <strain evidence="7">LMG 31456</strain>
    </source>
</reference>
<feature type="transmembrane region" description="Helical" evidence="6">
    <location>
        <begin position="435"/>
        <end position="452"/>
    </location>
</feature>
<keyword evidence="5 6" id="KW-0472">Membrane</keyword>
<accession>A0A972H2B7</accession>
<organism evidence="7 8">
    <name type="scientific">Paenibacillus foliorum</name>
    <dbReference type="NCBI Taxonomy" id="2654974"/>
    <lineage>
        <taxon>Bacteria</taxon>
        <taxon>Bacillati</taxon>
        <taxon>Bacillota</taxon>
        <taxon>Bacilli</taxon>
        <taxon>Bacillales</taxon>
        <taxon>Paenibacillaceae</taxon>
        <taxon>Paenibacillus</taxon>
    </lineage>
</organism>
<evidence type="ECO:0000313" key="7">
    <source>
        <dbReference type="EMBL" id="NOU97335.1"/>
    </source>
</evidence>